<accession>A0A8T1CML4</accession>
<dbReference type="AlphaFoldDB" id="A0A8T1CML4"/>
<dbReference type="EMBL" id="RCMK01000527">
    <property type="protein sequence ID" value="KAG2923781.1"/>
    <property type="molecule type" value="Genomic_DNA"/>
</dbReference>
<evidence type="ECO:0000313" key="4">
    <source>
        <dbReference type="Proteomes" id="UP000736787"/>
    </source>
</evidence>
<proteinExistence type="predicted"/>
<evidence type="ECO:0000313" key="1">
    <source>
        <dbReference type="EMBL" id="KAG2840962.1"/>
    </source>
</evidence>
<reference evidence="3" key="1">
    <citation type="submission" date="2018-10" db="EMBL/GenBank/DDBJ databases">
        <title>Effector identification in a new, highly contiguous assembly of the strawberry crown rot pathogen Phytophthora cactorum.</title>
        <authorList>
            <person name="Armitage A.D."/>
            <person name="Nellist C.F."/>
            <person name="Bates H."/>
            <person name="Vickerstaff R.J."/>
            <person name="Harrison R.J."/>
        </authorList>
    </citation>
    <scope>NUCLEOTIDE SEQUENCE</scope>
    <source>
        <strain evidence="1">15-7</strain>
        <strain evidence="3">4040</strain>
    </source>
</reference>
<dbReference type="EMBL" id="RCMG01000955">
    <property type="protein sequence ID" value="KAG2840962.1"/>
    <property type="molecule type" value="Genomic_DNA"/>
</dbReference>
<protein>
    <submittedName>
        <fullName evidence="3">Uncharacterized protein</fullName>
    </submittedName>
</protein>
<name>A0A8T1CML4_9STRA</name>
<sequence>PYDQKTFYVQPDMPLEAGYTDYPFLGEEDKGVRSKGFVWES</sequence>
<dbReference type="Proteomes" id="UP000736787">
    <property type="component" value="Unassembled WGS sequence"/>
</dbReference>
<dbReference type="Proteomes" id="UP000735874">
    <property type="component" value="Unassembled WGS sequence"/>
</dbReference>
<organism evidence="3 4">
    <name type="scientific">Phytophthora cactorum</name>
    <dbReference type="NCBI Taxonomy" id="29920"/>
    <lineage>
        <taxon>Eukaryota</taxon>
        <taxon>Sar</taxon>
        <taxon>Stramenopiles</taxon>
        <taxon>Oomycota</taxon>
        <taxon>Peronosporomycetes</taxon>
        <taxon>Peronosporales</taxon>
        <taxon>Peronosporaceae</taxon>
        <taxon>Phytophthora</taxon>
    </lineage>
</organism>
<evidence type="ECO:0000313" key="2">
    <source>
        <dbReference type="EMBL" id="KAG2905583.1"/>
    </source>
</evidence>
<dbReference type="EMBL" id="RCMK01000986">
    <property type="protein sequence ID" value="KAG2905583.1"/>
    <property type="molecule type" value="Genomic_DNA"/>
</dbReference>
<evidence type="ECO:0000313" key="3">
    <source>
        <dbReference type="EMBL" id="KAG2923781.1"/>
    </source>
</evidence>
<feature type="non-terminal residue" evidence="3">
    <location>
        <position position="1"/>
    </location>
</feature>
<dbReference type="VEuPathDB" id="FungiDB:PC110_g8289"/>
<gene>
    <name evidence="1" type="ORF">PC113_g19131</name>
    <name evidence="3" type="ORF">PC117_g15601</name>
    <name evidence="2" type="ORF">PC117_g20727</name>
</gene>
<comment type="caution">
    <text evidence="3">The sequence shown here is derived from an EMBL/GenBank/DDBJ whole genome shotgun (WGS) entry which is preliminary data.</text>
</comment>